<sequence>MTNFNSLSPPKQPLRQEQVLLAFPMVAAGLVALGLLLVWVLPQWRQRQVLVQNQDAILHKQQQLDQQRQALATAQQQVQQEVNRQAQILALIAPTHQVDTMLTALAEAAQAHNVNLVRYEPRQPVGAAPEAPAAQAGAAVDGDVPENTDGETNGEQQPNESTGDPLLATGLKKQEVLLTFEGGYGNILAVLQSLELLQPLAVAHDLKLEGRPPSADQPQATQAVTTRMNLRLTVYTQAQET</sequence>
<feature type="region of interest" description="Disordered" evidence="2">
    <location>
        <begin position="125"/>
        <end position="166"/>
    </location>
</feature>
<keyword evidence="3" id="KW-0472">Membrane</keyword>
<keyword evidence="3" id="KW-1133">Transmembrane helix</keyword>
<feature type="compositionally biased region" description="Low complexity" evidence="2">
    <location>
        <begin position="125"/>
        <end position="142"/>
    </location>
</feature>
<keyword evidence="1" id="KW-0175">Coiled coil</keyword>
<dbReference type="Proteomes" id="UP000035054">
    <property type="component" value="Unassembled WGS sequence"/>
</dbReference>
<feature type="compositionally biased region" description="Polar residues" evidence="2">
    <location>
        <begin position="150"/>
        <end position="162"/>
    </location>
</feature>
<gene>
    <name evidence="4" type="ORF">TH68_01435</name>
</gene>
<dbReference type="EMBL" id="JXUO01000043">
    <property type="protein sequence ID" value="KKZ15230.1"/>
    <property type="molecule type" value="Genomic_DNA"/>
</dbReference>
<evidence type="ECO:0000313" key="4">
    <source>
        <dbReference type="EMBL" id="KKZ15230.1"/>
    </source>
</evidence>
<protein>
    <recommendedName>
        <fullName evidence="6">Pilus assembly protein PilO</fullName>
    </recommendedName>
</protein>
<reference evidence="4 5" key="1">
    <citation type="submission" date="2015-01" db="EMBL/GenBank/DDBJ databases">
        <title>Lifestyle Evolution in Cyanobacterial Symbionts of Sponges.</title>
        <authorList>
            <person name="Burgsdorf I."/>
            <person name="Slaby B.M."/>
            <person name="Handley K.M."/>
            <person name="Haber M."/>
            <person name="Blom J."/>
            <person name="Marshall C.W."/>
            <person name="Gilbert J.A."/>
            <person name="Hentschel U."/>
            <person name="Steindler L."/>
        </authorList>
    </citation>
    <scope>NUCLEOTIDE SEQUENCE [LARGE SCALE GENOMIC DNA]</scope>
    <source>
        <strain evidence="4">142</strain>
    </source>
</reference>
<evidence type="ECO:0000256" key="1">
    <source>
        <dbReference type="SAM" id="Coils"/>
    </source>
</evidence>
<evidence type="ECO:0000256" key="2">
    <source>
        <dbReference type="SAM" id="MobiDB-lite"/>
    </source>
</evidence>
<comment type="caution">
    <text evidence="4">The sequence shown here is derived from an EMBL/GenBank/DDBJ whole genome shotgun (WGS) entry which is preliminary data.</text>
</comment>
<accession>A0A6N3X6K1</accession>
<evidence type="ECO:0008006" key="6">
    <source>
        <dbReference type="Google" id="ProtNLM"/>
    </source>
</evidence>
<dbReference type="AlphaFoldDB" id="A0A6N3X6K1"/>
<organism evidence="4 5">
    <name type="scientific">Candidatus Synechococcus spongiarum 142</name>
    <dbReference type="NCBI Taxonomy" id="1608213"/>
    <lineage>
        <taxon>Bacteria</taxon>
        <taxon>Bacillati</taxon>
        <taxon>Cyanobacteriota</taxon>
        <taxon>Cyanophyceae</taxon>
        <taxon>Synechococcales</taxon>
        <taxon>Synechococcaceae</taxon>
        <taxon>Synechococcus</taxon>
    </lineage>
</organism>
<name>A0A6N3X6K1_9SYNE</name>
<evidence type="ECO:0000313" key="5">
    <source>
        <dbReference type="Proteomes" id="UP000035054"/>
    </source>
</evidence>
<evidence type="ECO:0000256" key="3">
    <source>
        <dbReference type="SAM" id="Phobius"/>
    </source>
</evidence>
<feature type="coiled-coil region" evidence="1">
    <location>
        <begin position="57"/>
        <end position="84"/>
    </location>
</feature>
<proteinExistence type="predicted"/>
<feature type="transmembrane region" description="Helical" evidence="3">
    <location>
        <begin position="20"/>
        <end position="41"/>
    </location>
</feature>
<keyword evidence="3" id="KW-0812">Transmembrane</keyword>